<accession>A0A7W8N1T7</accession>
<comment type="caution">
    <text evidence="1">The sequence shown here is derived from an EMBL/GenBank/DDBJ whole genome shotgun (WGS) entry which is preliminary data.</text>
</comment>
<name>A0A7W8N1T7_9BACT</name>
<organism evidence="1 2">
    <name type="scientific">Tunturiibacter lichenicola</name>
    <dbReference type="NCBI Taxonomy" id="2051959"/>
    <lineage>
        <taxon>Bacteria</taxon>
        <taxon>Pseudomonadati</taxon>
        <taxon>Acidobacteriota</taxon>
        <taxon>Terriglobia</taxon>
        <taxon>Terriglobales</taxon>
        <taxon>Acidobacteriaceae</taxon>
        <taxon>Tunturiibacter</taxon>
    </lineage>
</organism>
<dbReference type="AlphaFoldDB" id="A0A7W8N1T7"/>
<dbReference type="InterPro" id="IPR036513">
    <property type="entry name" value="STAS_dom_sf"/>
</dbReference>
<gene>
    <name evidence="1" type="ORF">HDF10_000269</name>
</gene>
<dbReference type="Proteomes" id="UP000569092">
    <property type="component" value="Unassembled WGS sequence"/>
</dbReference>
<evidence type="ECO:0000313" key="1">
    <source>
        <dbReference type="EMBL" id="MBB5342319.1"/>
    </source>
</evidence>
<reference evidence="1 2" key="1">
    <citation type="submission" date="2020-08" db="EMBL/GenBank/DDBJ databases">
        <title>Genomic Encyclopedia of Type Strains, Phase IV (KMG-V): Genome sequencing to study the core and pangenomes of soil and plant-associated prokaryotes.</title>
        <authorList>
            <person name="Whitman W."/>
        </authorList>
    </citation>
    <scope>NUCLEOTIDE SEQUENCE [LARGE SCALE GENOMIC DNA]</scope>
    <source>
        <strain evidence="1 2">M8US30</strain>
    </source>
</reference>
<evidence type="ECO:0000313" key="2">
    <source>
        <dbReference type="Proteomes" id="UP000569092"/>
    </source>
</evidence>
<sequence length="91" mass="10313">MFKIRRFEDKGIVTFALSGRIEEEHLPELQGLFDAESAANPTALALDLVDVRLVDRQAIKFLATCEAQGILLKNCPSYVREWIETGRGYEQ</sequence>
<proteinExistence type="predicted"/>
<protein>
    <submittedName>
        <fullName evidence="1">ABC-type transporter Mla MlaB component</fullName>
    </submittedName>
</protein>
<dbReference type="EMBL" id="JACHDZ010000001">
    <property type="protein sequence ID" value="MBB5342319.1"/>
    <property type="molecule type" value="Genomic_DNA"/>
</dbReference>
<dbReference type="SUPFAM" id="SSF52091">
    <property type="entry name" value="SpoIIaa-like"/>
    <property type="match status" value="1"/>
</dbReference>